<dbReference type="PANTHER" id="PTHR28533">
    <property type="entry name" value="PROTEIN PBN1"/>
    <property type="match status" value="1"/>
</dbReference>
<dbReference type="HOGENOM" id="CLU_100668_0_0_1"/>
<protein>
    <recommendedName>
        <fullName evidence="4 11">Protein PBN1</fullName>
    </recommendedName>
</protein>
<evidence type="ECO:0000256" key="7">
    <source>
        <dbReference type="ARBA" id="ARBA00022824"/>
    </source>
</evidence>
<comment type="pathway">
    <text evidence="2 11">Glycolipid biosynthesis; glycosylphosphatidylinositol-anchor biosynthesis.</text>
</comment>
<dbReference type="Proteomes" id="UP000053647">
    <property type="component" value="Unassembled WGS sequence"/>
</dbReference>
<keyword evidence="7 11" id="KW-0256">Endoplasmic reticulum</keyword>
<comment type="similarity">
    <text evidence="3 11">Belongs to the PIGX family.</text>
</comment>
<accession>A0A0C9TD32</accession>
<evidence type="ECO:0000256" key="5">
    <source>
        <dbReference type="ARBA" id="ARBA00022502"/>
    </source>
</evidence>
<keyword evidence="13" id="KW-1185">Reference proteome</keyword>
<dbReference type="GO" id="GO:1990529">
    <property type="term" value="C:glycosylphosphatidylinositol-mannosyltransferase I complex"/>
    <property type="evidence" value="ECO:0007669"/>
    <property type="project" value="TreeGrafter"/>
</dbReference>
<dbReference type="UniPathway" id="UPA00196"/>
<evidence type="ECO:0000256" key="11">
    <source>
        <dbReference type="RuleBase" id="RU366056"/>
    </source>
</evidence>
<dbReference type="PANTHER" id="PTHR28533:SF1">
    <property type="entry name" value="PROTEIN PBN1"/>
    <property type="match status" value="1"/>
</dbReference>
<evidence type="ECO:0000256" key="10">
    <source>
        <dbReference type="ARBA" id="ARBA00023180"/>
    </source>
</evidence>
<proteinExistence type="inferred from homology"/>
<comment type="subcellular location">
    <subcellularLocation>
        <location evidence="11">Endoplasmic reticulum membrane</location>
        <topology evidence="11">Single-pass membrane protein</topology>
    </subcellularLocation>
    <subcellularLocation>
        <location evidence="1">Endoplasmic reticulum membrane</location>
        <topology evidence="1">Single-pass type III membrane protein</topology>
    </subcellularLocation>
</comment>
<dbReference type="SMART" id="SM00780">
    <property type="entry name" value="PIG-X"/>
    <property type="match status" value="1"/>
</dbReference>
<gene>
    <name evidence="12" type="ORF">PAXINDRAFT_20695</name>
</gene>
<dbReference type="GO" id="GO:0000030">
    <property type="term" value="F:mannosyltransferase activity"/>
    <property type="evidence" value="ECO:0007669"/>
    <property type="project" value="TreeGrafter"/>
</dbReference>
<reference evidence="13" key="2">
    <citation type="submission" date="2015-01" db="EMBL/GenBank/DDBJ databases">
        <title>Evolutionary Origins and Diversification of the Mycorrhizal Mutualists.</title>
        <authorList>
            <consortium name="DOE Joint Genome Institute"/>
            <consortium name="Mycorrhizal Genomics Consortium"/>
            <person name="Kohler A."/>
            <person name="Kuo A."/>
            <person name="Nagy L.G."/>
            <person name="Floudas D."/>
            <person name="Copeland A."/>
            <person name="Barry K.W."/>
            <person name="Cichocki N."/>
            <person name="Veneault-Fourrey C."/>
            <person name="LaButti K."/>
            <person name="Lindquist E.A."/>
            <person name="Lipzen A."/>
            <person name="Lundell T."/>
            <person name="Morin E."/>
            <person name="Murat C."/>
            <person name="Riley R."/>
            <person name="Ohm R."/>
            <person name="Sun H."/>
            <person name="Tunlid A."/>
            <person name="Henrissat B."/>
            <person name="Grigoriev I.V."/>
            <person name="Hibbett D.S."/>
            <person name="Martin F."/>
        </authorList>
    </citation>
    <scope>NUCLEOTIDE SEQUENCE [LARGE SCALE GENOMIC DNA]</scope>
    <source>
        <strain evidence="13">ATCC 200175</strain>
    </source>
</reference>
<evidence type="ECO:0000256" key="2">
    <source>
        <dbReference type="ARBA" id="ARBA00004687"/>
    </source>
</evidence>
<sequence length="221" mass="24306">MSEPTIISHSLEPRRGLHSTLSTKIGLNRPAPDCSFFALYTLPPSIIIDRYELIDRRLSFEFSGESNLELPIFAVNQTNNSQLLLNATPTDSRSKEVLVDIPVHARYGVPGIGRPARQSIEIFPPTCFWACAPTSTATISSAFSVEPPIAYSALLRASTRFLVSATSSHQPTLLEFPVASLGDTSRVEAGTATVILAAFLWLAYRSWKVARALQSYHLKEE</sequence>
<keyword evidence="5 11" id="KW-0337">GPI-anchor biosynthesis</keyword>
<evidence type="ECO:0000256" key="6">
    <source>
        <dbReference type="ARBA" id="ARBA00022692"/>
    </source>
</evidence>
<keyword evidence="6" id="KW-0812">Transmembrane</keyword>
<keyword evidence="9" id="KW-0472">Membrane</keyword>
<dbReference type="GO" id="GO:0005789">
    <property type="term" value="C:endoplasmic reticulum membrane"/>
    <property type="evidence" value="ECO:0007669"/>
    <property type="project" value="UniProtKB-SubCell"/>
</dbReference>
<dbReference type="OrthoDB" id="5546453at2759"/>
<evidence type="ECO:0000313" key="13">
    <source>
        <dbReference type="Proteomes" id="UP000053647"/>
    </source>
</evidence>
<organism evidence="12 13">
    <name type="scientific">Paxillus involutus ATCC 200175</name>
    <dbReference type="NCBI Taxonomy" id="664439"/>
    <lineage>
        <taxon>Eukaryota</taxon>
        <taxon>Fungi</taxon>
        <taxon>Dikarya</taxon>
        <taxon>Basidiomycota</taxon>
        <taxon>Agaricomycotina</taxon>
        <taxon>Agaricomycetes</taxon>
        <taxon>Agaricomycetidae</taxon>
        <taxon>Boletales</taxon>
        <taxon>Paxilineae</taxon>
        <taxon>Paxillaceae</taxon>
        <taxon>Paxillus</taxon>
    </lineage>
</organism>
<reference evidence="12 13" key="1">
    <citation type="submission" date="2014-06" db="EMBL/GenBank/DDBJ databases">
        <authorList>
            <consortium name="DOE Joint Genome Institute"/>
            <person name="Kuo A."/>
            <person name="Kohler A."/>
            <person name="Nagy L.G."/>
            <person name="Floudas D."/>
            <person name="Copeland A."/>
            <person name="Barry K.W."/>
            <person name="Cichocki N."/>
            <person name="Veneault-Fourrey C."/>
            <person name="LaButti K."/>
            <person name="Lindquist E.A."/>
            <person name="Lipzen A."/>
            <person name="Lundell T."/>
            <person name="Morin E."/>
            <person name="Murat C."/>
            <person name="Sun H."/>
            <person name="Tunlid A."/>
            <person name="Henrissat B."/>
            <person name="Grigoriev I.V."/>
            <person name="Hibbett D.S."/>
            <person name="Martin F."/>
            <person name="Nordberg H.P."/>
            <person name="Cantor M.N."/>
            <person name="Hua S.X."/>
        </authorList>
    </citation>
    <scope>NUCLEOTIDE SEQUENCE [LARGE SCALE GENOMIC DNA]</scope>
    <source>
        <strain evidence="12 13">ATCC 200175</strain>
    </source>
</reference>
<dbReference type="AlphaFoldDB" id="A0A0C9TD32"/>
<dbReference type="Pfam" id="PF08320">
    <property type="entry name" value="PIG-X"/>
    <property type="match status" value="1"/>
</dbReference>
<dbReference type="EMBL" id="KN820518">
    <property type="protein sequence ID" value="KIJ06097.1"/>
    <property type="molecule type" value="Genomic_DNA"/>
</dbReference>
<dbReference type="InterPro" id="IPR013233">
    <property type="entry name" value="PIG-X/PBN1"/>
</dbReference>
<evidence type="ECO:0000256" key="1">
    <source>
        <dbReference type="ARBA" id="ARBA00004643"/>
    </source>
</evidence>
<keyword evidence="10" id="KW-0325">Glycoprotein</keyword>
<name>A0A0C9TD32_PAXIN</name>
<evidence type="ECO:0000256" key="8">
    <source>
        <dbReference type="ARBA" id="ARBA00022989"/>
    </source>
</evidence>
<evidence type="ECO:0000313" key="12">
    <source>
        <dbReference type="EMBL" id="KIJ06097.1"/>
    </source>
</evidence>
<keyword evidence="8" id="KW-1133">Transmembrane helix</keyword>
<dbReference type="GO" id="GO:0006506">
    <property type="term" value="P:GPI anchor biosynthetic process"/>
    <property type="evidence" value="ECO:0007669"/>
    <property type="project" value="UniProtKB-UniPathway"/>
</dbReference>
<dbReference type="InterPro" id="IPR042322">
    <property type="entry name" value="Pbn1"/>
</dbReference>
<evidence type="ECO:0000256" key="9">
    <source>
        <dbReference type="ARBA" id="ARBA00023136"/>
    </source>
</evidence>
<evidence type="ECO:0000256" key="4">
    <source>
        <dbReference type="ARBA" id="ARBA00020410"/>
    </source>
</evidence>
<comment type="function">
    <text evidence="11">Required for proper folding and/or the stability of a subset of proteins in the endoplasmic reticulum. Component of glycosylphosphatidylinositol-mannosyltransferase 1 which transfers the first of the 4 mannoses in the GPI-anchor precursors during GPI-anchor biosynthesis. Probably acts by stabilizing the mannosyltransferase GPI14.</text>
</comment>
<evidence type="ECO:0000256" key="3">
    <source>
        <dbReference type="ARBA" id="ARBA00010345"/>
    </source>
</evidence>